<keyword evidence="12" id="KW-1185">Reference proteome</keyword>
<organism evidence="11 12">
    <name type="scientific">Microbacterium awajiense</name>
    <dbReference type="NCBI Taxonomy" id="415214"/>
    <lineage>
        <taxon>Bacteria</taxon>
        <taxon>Bacillati</taxon>
        <taxon>Actinomycetota</taxon>
        <taxon>Actinomycetes</taxon>
        <taxon>Micrococcales</taxon>
        <taxon>Microbacteriaceae</taxon>
        <taxon>Microbacterium</taxon>
    </lineage>
</organism>
<dbReference type="CDD" id="cd03214">
    <property type="entry name" value="ABC_Iron-Siderophores_B12_Hemin"/>
    <property type="match status" value="1"/>
</dbReference>
<evidence type="ECO:0000313" key="12">
    <source>
        <dbReference type="Proteomes" id="UP001501697"/>
    </source>
</evidence>
<keyword evidence="5" id="KW-0547">Nucleotide-binding</keyword>
<name>A0ABP7A3A2_9MICO</name>
<dbReference type="InterPro" id="IPR003439">
    <property type="entry name" value="ABC_transporter-like_ATP-bd"/>
</dbReference>
<feature type="domain" description="ABC transporter" evidence="10">
    <location>
        <begin position="6"/>
        <end position="242"/>
    </location>
</feature>
<evidence type="ECO:0000256" key="8">
    <source>
        <dbReference type="ARBA" id="ARBA00023065"/>
    </source>
</evidence>
<evidence type="ECO:0000256" key="6">
    <source>
        <dbReference type="ARBA" id="ARBA00022840"/>
    </source>
</evidence>
<keyword evidence="2" id="KW-0813">Transport</keyword>
<evidence type="ECO:0000256" key="2">
    <source>
        <dbReference type="ARBA" id="ARBA00022448"/>
    </source>
</evidence>
<evidence type="ECO:0000256" key="7">
    <source>
        <dbReference type="ARBA" id="ARBA00023004"/>
    </source>
</evidence>
<keyword evidence="4" id="KW-0410">Iron transport</keyword>
<accession>A0ABP7A3A2</accession>
<keyword evidence="9" id="KW-0472">Membrane</keyword>
<dbReference type="GO" id="GO:0005524">
    <property type="term" value="F:ATP binding"/>
    <property type="evidence" value="ECO:0007669"/>
    <property type="project" value="UniProtKB-KW"/>
</dbReference>
<evidence type="ECO:0000256" key="9">
    <source>
        <dbReference type="ARBA" id="ARBA00023136"/>
    </source>
</evidence>
<keyword evidence="7" id="KW-0408">Iron</keyword>
<evidence type="ECO:0000256" key="5">
    <source>
        <dbReference type="ARBA" id="ARBA00022741"/>
    </source>
</evidence>
<dbReference type="PROSITE" id="PS50893">
    <property type="entry name" value="ABC_TRANSPORTER_2"/>
    <property type="match status" value="1"/>
</dbReference>
<dbReference type="Proteomes" id="UP001501697">
    <property type="component" value="Unassembled WGS sequence"/>
</dbReference>
<evidence type="ECO:0000256" key="4">
    <source>
        <dbReference type="ARBA" id="ARBA00022496"/>
    </source>
</evidence>
<reference evidence="12" key="1">
    <citation type="journal article" date="2019" name="Int. J. Syst. Evol. Microbiol.">
        <title>The Global Catalogue of Microorganisms (GCM) 10K type strain sequencing project: providing services to taxonomists for standard genome sequencing and annotation.</title>
        <authorList>
            <consortium name="The Broad Institute Genomics Platform"/>
            <consortium name="The Broad Institute Genome Sequencing Center for Infectious Disease"/>
            <person name="Wu L."/>
            <person name="Ma J."/>
        </authorList>
    </citation>
    <scope>NUCLEOTIDE SEQUENCE [LARGE SCALE GENOMIC DNA]</scope>
    <source>
        <strain evidence="12">JCM 16544</strain>
    </source>
</reference>
<comment type="caution">
    <text evidence="11">The sequence shown here is derived from an EMBL/GenBank/DDBJ whole genome shotgun (WGS) entry which is preliminary data.</text>
</comment>
<dbReference type="InterPro" id="IPR051535">
    <property type="entry name" value="Siderophore_ABC-ATPase"/>
</dbReference>
<dbReference type="PANTHER" id="PTHR42771">
    <property type="entry name" value="IRON(3+)-HYDROXAMATE IMPORT ATP-BINDING PROTEIN FHUC"/>
    <property type="match status" value="1"/>
</dbReference>
<keyword evidence="8" id="KW-0406">Ion transport</keyword>
<evidence type="ECO:0000256" key="1">
    <source>
        <dbReference type="ARBA" id="ARBA00004202"/>
    </source>
</evidence>
<dbReference type="InterPro" id="IPR017871">
    <property type="entry name" value="ABC_transporter-like_CS"/>
</dbReference>
<dbReference type="PROSITE" id="PS00211">
    <property type="entry name" value="ABC_TRANSPORTER_1"/>
    <property type="match status" value="1"/>
</dbReference>
<dbReference type="Pfam" id="PF00005">
    <property type="entry name" value="ABC_tran"/>
    <property type="match status" value="1"/>
</dbReference>
<keyword evidence="3" id="KW-1003">Cell membrane</keyword>
<evidence type="ECO:0000256" key="3">
    <source>
        <dbReference type="ARBA" id="ARBA00022475"/>
    </source>
</evidence>
<dbReference type="SUPFAM" id="SSF52540">
    <property type="entry name" value="P-loop containing nucleoside triphosphate hydrolases"/>
    <property type="match status" value="1"/>
</dbReference>
<proteinExistence type="predicted"/>
<dbReference type="EMBL" id="BAAAYU010000001">
    <property type="protein sequence ID" value="GAA3624075.1"/>
    <property type="molecule type" value="Genomic_DNA"/>
</dbReference>
<dbReference type="InterPro" id="IPR003593">
    <property type="entry name" value="AAA+_ATPase"/>
</dbReference>
<comment type="subcellular location">
    <subcellularLocation>
        <location evidence="1">Cell membrane</location>
        <topology evidence="1">Peripheral membrane protein</topology>
    </subcellularLocation>
</comment>
<dbReference type="InterPro" id="IPR027417">
    <property type="entry name" value="P-loop_NTPase"/>
</dbReference>
<gene>
    <name evidence="11" type="ORF">GCM10022200_02940</name>
</gene>
<evidence type="ECO:0000259" key="10">
    <source>
        <dbReference type="PROSITE" id="PS50893"/>
    </source>
</evidence>
<dbReference type="Gene3D" id="3.40.50.300">
    <property type="entry name" value="P-loop containing nucleotide triphosphate hydrolases"/>
    <property type="match status" value="1"/>
</dbReference>
<evidence type="ECO:0000313" key="11">
    <source>
        <dbReference type="EMBL" id="GAA3624075.1"/>
    </source>
</evidence>
<keyword evidence="6 11" id="KW-0067">ATP-binding</keyword>
<dbReference type="PANTHER" id="PTHR42771:SF2">
    <property type="entry name" value="IRON(3+)-HYDROXAMATE IMPORT ATP-BINDING PROTEIN FHUC"/>
    <property type="match status" value="1"/>
</dbReference>
<dbReference type="SMART" id="SM00382">
    <property type="entry name" value="AAA"/>
    <property type="match status" value="1"/>
</dbReference>
<protein>
    <submittedName>
        <fullName evidence="11">ABC transporter ATP-binding protein</fullName>
    </submittedName>
</protein>
<sequence>MTAPRLIAQHLSAGYPDRRVISDLDFAVTPGRVTAIIGANASGKSTLLSTLARLTPPLAGRVALDDADISGIPRRQLARTLGILPQQPIAPDGLTVADLVSRGRYPHRGLLGRWTAEDERAVDDALASTGMSALADRAIGELSGGQRQRAWIAMALAQDPRILLLDEPTTFLDLGHQLDVLDLLVRLNRDRGTTVVVVLHDLNLAARYADDLVVMAAGAVVAHGAPSEVLTADVVARAFDLDVVVIDDPLTRTPLVIPVPGGSHTAADEE</sequence>